<gene>
    <name evidence="7" type="ORF">SAMN04489750_0578</name>
</gene>
<evidence type="ECO:0000256" key="5">
    <source>
        <dbReference type="ARBA" id="ARBA00023136"/>
    </source>
</evidence>
<dbReference type="PANTHER" id="PTHR30238">
    <property type="entry name" value="MEMBRANE BOUND PREDICTED REDOX MODULATOR"/>
    <property type="match status" value="1"/>
</dbReference>
<keyword evidence="4 6" id="KW-1133">Transmembrane helix</keyword>
<accession>A0A2Y8ZND3</accession>
<dbReference type="OrthoDB" id="9805314at2"/>
<keyword evidence="8" id="KW-1185">Reference proteome</keyword>
<dbReference type="GO" id="GO:0016020">
    <property type="term" value="C:membrane"/>
    <property type="evidence" value="ECO:0007669"/>
    <property type="project" value="UniProtKB-SubCell"/>
</dbReference>
<name>A0A2Y8ZND3_9MICO</name>
<evidence type="ECO:0000256" key="6">
    <source>
        <dbReference type="SAM" id="Phobius"/>
    </source>
</evidence>
<proteinExistence type="inferred from homology"/>
<feature type="transmembrane region" description="Helical" evidence="6">
    <location>
        <begin position="12"/>
        <end position="36"/>
    </location>
</feature>
<evidence type="ECO:0000256" key="1">
    <source>
        <dbReference type="ARBA" id="ARBA00004141"/>
    </source>
</evidence>
<protein>
    <submittedName>
        <fullName evidence="7">Membrane protein TerC, possibly involved in tellurium resistance</fullName>
    </submittedName>
</protein>
<evidence type="ECO:0000313" key="7">
    <source>
        <dbReference type="EMBL" id="SSA33304.1"/>
    </source>
</evidence>
<comment type="subcellular location">
    <subcellularLocation>
        <location evidence="1">Membrane</location>
        <topology evidence="1">Multi-pass membrane protein</topology>
    </subcellularLocation>
</comment>
<feature type="transmembrane region" description="Helical" evidence="6">
    <location>
        <begin position="48"/>
        <end position="70"/>
    </location>
</feature>
<feature type="transmembrane region" description="Helical" evidence="6">
    <location>
        <begin position="128"/>
        <end position="151"/>
    </location>
</feature>
<keyword evidence="5 6" id="KW-0472">Membrane</keyword>
<feature type="transmembrane region" description="Helical" evidence="6">
    <location>
        <begin position="157"/>
        <end position="176"/>
    </location>
</feature>
<keyword evidence="3 6" id="KW-0812">Transmembrane</keyword>
<dbReference type="Proteomes" id="UP000250028">
    <property type="component" value="Unassembled WGS sequence"/>
</dbReference>
<dbReference type="AlphaFoldDB" id="A0A2Y8ZND3"/>
<dbReference type="InterPro" id="IPR005496">
    <property type="entry name" value="Integral_membrane_TerC"/>
</dbReference>
<evidence type="ECO:0000256" key="4">
    <source>
        <dbReference type="ARBA" id="ARBA00022989"/>
    </source>
</evidence>
<evidence type="ECO:0000256" key="3">
    <source>
        <dbReference type="ARBA" id="ARBA00022692"/>
    </source>
</evidence>
<comment type="similarity">
    <text evidence="2">Belongs to the TerC family.</text>
</comment>
<dbReference type="Pfam" id="PF03741">
    <property type="entry name" value="TerC"/>
    <property type="match status" value="1"/>
</dbReference>
<evidence type="ECO:0000313" key="8">
    <source>
        <dbReference type="Proteomes" id="UP000250028"/>
    </source>
</evidence>
<organism evidence="7 8">
    <name type="scientific">Branchiibius hedensis</name>
    <dbReference type="NCBI Taxonomy" id="672460"/>
    <lineage>
        <taxon>Bacteria</taxon>
        <taxon>Bacillati</taxon>
        <taxon>Actinomycetota</taxon>
        <taxon>Actinomycetes</taxon>
        <taxon>Micrococcales</taxon>
        <taxon>Dermacoccaceae</taxon>
        <taxon>Branchiibius</taxon>
    </lineage>
</organism>
<dbReference type="RefSeq" id="WP_109684020.1">
    <property type="nucleotide sequence ID" value="NZ_QGDN01000001.1"/>
</dbReference>
<feature type="transmembrane region" description="Helical" evidence="6">
    <location>
        <begin position="217"/>
        <end position="235"/>
    </location>
</feature>
<sequence>MDLLTSPDAWLAFATLFALELVLGIDNVVFISILVGRLPESQRQRARIVGLSLAMVMRIILLFFASWIVGLTDPIWSPGDGRFEFSGRDLILIAGGLFLVYKAVSEIHHKLEGEFEDEEATAGVTSTFGRVIIQILLIDAVFSLDSVITAVGMVDELAIMIAAVILSIGLMMIIAARISDFVNAHPTVKMLALAFLVLIGTTLIAEGFDYHISKPLIYGPIAFAIGVESLNLIYARNVAKRRSLRRPPPVHLISKYEETSQSTSDVHPS</sequence>
<dbReference type="PANTHER" id="PTHR30238:SF4">
    <property type="entry name" value="SLL1022 PROTEIN"/>
    <property type="match status" value="1"/>
</dbReference>
<feature type="transmembrane region" description="Helical" evidence="6">
    <location>
        <begin position="188"/>
        <end position="205"/>
    </location>
</feature>
<dbReference type="EMBL" id="UESZ01000001">
    <property type="protein sequence ID" value="SSA33304.1"/>
    <property type="molecule type" value="Genomic_DNA"/>
</dbReference>
<feature type="transmembrane region" description="Helical" evidence="6">
    <location>
        <begin position="90"/>
        <end position="107"/>
    </location>
</feature>
<reference evidence="8" key="1">
    <citation type="submission" date="2016-10" db="EMBL/GenBank/DDBJ databases">
        <authorList>
            <person name="Varghese N."/>
            <person name="Submissions S."/>
        </authorList>
    </citation>
    <scope>NUCLEOTIDE SEQUENCE [LARGE SCALE GENOMIC DNA]</scope>
    <source>
        <strain evidence="8">DSM 22951</strain>
    </source>
</reference>
<evidence type="ECO:0000256" key="2">
    <source>
        <dbReference type="ARBA" id="ARBA00007511"/>
    </source>
</evidence>